<reference evidence="6 7" key="2">
    <citation type="journal article" date="2014" name="BMC Genomics">
        <title>An improved genome of the model marine alga Ostreococcus tauri unfolds by assessing Illumina de novo assemblies.</title>
        <authorList>
            <person name="Blanc-Mathieu R."/>
            <person name="Verhelst B."/>
            <person name="Derelle E."/>
            <person name="Rombauts S."/>
            <person name="Bouget F.Y."/>
            <person name="Carre I."/>
            <person name="Chateau A."/>
            <person name="Eyre-Walker A."/>
            <person name="Grimsley N."/>
            <person name="Moreau H."/>
            <person name="Piegu B."/>
            <person name="Rivals E."/>
            <person name="Schackwitz W."/>
            <person name="Van de Peer Y."/>
            <person name="Piganeau G."/>
        </authorList>
    </citation>
    <scope>NUCLEOTIDE SEQUENCE [LARGE SCALE GENOMIC DNA]</scope>
    <source>
        <strain evidence="7">OTTH 0595 / CCAP 157/2 / RCC745</strain>
    </source>
</reference>
<comment type="similarity">
    <text evidence="1">Belongs to the V-ATPase H subunit family.</text>
</comment>
<dbReference type="GO" id="GO:0046961">
    <property type="term" value="F:proton-transporting ATPase activity, rotational mechanism"/>
    <property type="evidence" value="ECO:0007669"/>
    <property type="project" value="InterPro"/>
</dbReference>
<keyword evidence="2" id="KW-0813">Transport</keyword>
<feature type="domain" description="ATPase V1 complex subunit H C-terminal" evidence="5">
    <location>
        <begin position="385"/>
        <end position="502"/>
    </location>
</feature>
<sequence length="512" mass="55954">MSATPLRAALDREPAWESFLRGRLLREEDVARLTKIADVARALDVDGHGAGVDRDERRSREARGTMRATMRHHGGAVCETLLGALGNVGATEATEHVLALVDVVVHSRTWDVEGERSGGGEVNGAALLATYDGRREDADGNGTLAAVDGTADADAFYAMSRTLSRPDSANSRFIKETSARVLAKLIEARPRTGVEAESKAESARRAARVVVSWASKELRSWTESGDDGVVPAVACALAGSLEIPESRVFAATEGIVGLLTPVLRANDRFSVQTMYEVALCFWLMSFTKEGRKDMCARGASAVKALMACAGAASKEKVIRMCVLALKNVTDRQGAQGEAVLDNFTAVDEPLQKLVRNLSLKGFEDEELSVTLTELDEDLLHRRKEASSWERYRDEVMSGSLEWSAAHRDEGFWRECATKLTDNNCQILRVLIKLIDGNEPMDSKTLAVACNDIGEFAVHYPAGRFLANDLGGKEHTMRLMNHEDDEVRKYALQCVQKLLVSSWRSLGKTAEAK</sequence>
<dbReference type="EMBL" id="CAID01000005">
    <property type="protein sequence ID" value="CEF98096.1"/>
    <property type="molecule type" value="Genomic_DNA"/>
</dbReference>
<dbReference type="OrthoDB" id="10263554at2759"/>
<reference evidence="7" key="1">
    <citation type="journal article" date="2006" name="Proc. Natl. Acad. Sci. U.S.A.">
        <title>Genome analysis of the smallest free-living eukaryote Ostreococcus tauri unveils many unique features.</title>
        <authorList>
            <person name="Derelle E."/>
            <person name="Ferraz C."/>
            <person name="Rombauts S."/>
            <person name="Rouze P."/>
            <person name="Worden A.Z."/>
            <person name="Robbens S."/>
            <person name="Partensky F."/>
            <person name="Degroeve S."/>
            <person name="Echeynie S."/>
            <person name="Cooke R."/>
            <person name="Saeys Y."/>
            <person name="Wuyts J."/>
            <person name="Jabbari K."/>
            <person name="Bowler C."/>
            <person name="Panaud O."/>
            <person name="Piegu B."/>
            <person name="Ball S.G."/>
            <person name="Ral J.-P."/>
            <person name="Bouget F.-Y."/>
            <person name="Piganeau G."/>
            <person name="De Baets B."/>
            <person name="Picard A."/>
            <person name="Delseny M."/>
            <person name="Demaille J."/>
            <person name="Van de Peer Y."/>
            <person name="Moreau H."/>
        </authorList>
    </citation>
    <scope>NUCLEOTIDE SEQUENCE [LARGE SCALE GENOMIC DNA]</scope>
    <source>
        <strain evidence="7">OTTH 0595 / CCAP 157/2 / RCC745</strain>
    </source>
</reference>
<dbReference type="GeneID" id="9834471"/>
<keyword evidence="7" id="KW-1185">Reference proteome</keyword>
<evidence type="ECO:0000313" key="6">
    <source>
        <dbReference type="EMBL" id="CEF98096.1"/>
    </source>
</evidence>
<dbReference type="InterPro" id="IPR016024">
    <property type="entry name" value="ARM-type_fold"/>
</dbReference>
<evidence type="ECO:0000313" key="7">
    <source>
        <dbReference type="Proteomes" id="UP000009170"/>
    </source>
</evidence>
<evidence type="ECO:0000256" key="1">
    <source>
        <dbReference type="ARBA" id="ARBA00008613"/>
    </source>
</evidence>
<dbReference type="KEGG" id="ota:OT_ostta05g03960"/>
<name>A0A090M1M7_OSTTA</name>
<dbReference type="InterPro" id="IPR004908">
    <property type="entry name" value="ATPase_V1-cplx_hsu"/>
</dbReference>
<dbReference type="FunCoup" id="A0A090M1M7">
    <property type="interactions" value="1906"/>
</dbReference>
<dbReference type="InParanoid" id="A0A090M1M7"/>
<keyword evidence="3" id="KW-0375">Hydrogen ion transport</keyword>
<keyword evidence="4" id="KW-0406">Ion transport</keyword>
<dbReference type="GO" id="GO:0000221">
    <property type="term" value="C:vacuolar proton-transporting V-type ATPase, V1 domain"/>
    <property type="evidence" value="ECO:0007669"/>
    <property type="project" value="InterPro"/>
</dbReference>
<accession>A0A090M1M7</accession>
<dbReference type="Proteomes" id="UP000009170">
    <property type="component" value="Unassembled WGS sequence"/>
</dbReference>
<dbReference type="Pfam" id="PF11698">
    <property type="entry name" value="V-ATPase_H_C"/>
    <property type="match status" value="1"/>
</dbReference>
<dbReference type="InterPro" id="IPR038497">
    <property type="entry name" value="ATPase_V1-cplx_hsu_C_sf"/>
</dbReference>
<gene>
    <name evidence="6" type="ORF">OT_ostta05g03960</name>
</gene>
<dbReference type="STRING" id="70448.A0A090M1M7"/>
<dbReference type="PANTHER" id="PTHR10698">
    <property type="entry name" value="V-TYPE PROTON ATPASE SUBUNIT H"/>
    <property type="match status" value="1"/>
</dbReference>
<proteinExistence type="inferred from homology"/>
<dbReference type="InterPro" id="IPR011989">
    <property type="entry name" value="ARM-like"/>
</dbReference>
<dbReference type="RefSeq" id="XP_003079498.2">
    <property type="nucleotide sequence ID" value="XM_003079450.2"/>
</dbReference>
<organism evidence="6 7">
    <name type="scientific">Ostreococcus tauri</name>
    <name type="common">Marine green alga</name>
    <dbReference type="NCBI Taxonomy" id="70448"/>
    <lineage>
        <taxon>Eukaryota</taxon>
        <taxon>Viridiplantae</taxon>
        <taxon>Chlorophyta</taxon>
        <taxon>Mamiellophyceae</taxon>
        <taxon>Mamiellales</taxon>
        <taxon>Bathycoccaceae</taxon>
        <taxon>Ostreococcus</taxon>
    </lineage>
</organism>
<evidence type="ECO:0000256" key="4">
    <source>
        <dbReference type="ARBA" id="ARBA00023065"/>
    </source>
</evidence>
<dbReference type="SUPFAM" id="SSF48371">
    <property type="entry name" value="ARM repeat"/>
    <property type="match status" value="1"/>
</dbReference>
<dbReference type="InterPro" id="IPR011987">
    <property type="entry name" value="ATPase_V1-cplx_hsu_C"/>
</dbReference>
<evidence type="ECO:0000256" key="3">
    <source>
        <dbReference type="ARBA" id="ARBA00022781"/>
    </source>
</evidence>
<protein>
    <submittedName>
        <fullName evidence="6">Armadillo-type fold</fullName>
    </submittedName>
</protein>
<evidence type="ECO:0000256" key="2">
    <source>
        <dbReference type="ARBA" id="ARBA00022448"/>
    </source>
</evidence>
<dbReference type="Gene3D" id="1.25.10.10">
    <property type="entry name" value="Leucine-rich Repeat Variant"/>
    <property type="match status" value="1"/>
</dbReference>
<dbReference type="Pfam" id="PF03224">
    <property type="entry name" value="V-ATPase_H_N"/>
    <property type="match status" value="1"/>
</dbReference>
<comment type="caution">
    <text evidence="6">The sequence shown here is derived from an EMBL/GenBank/DDBJ whole genome shotgun (WGS) entry which is preliminary data.</text>
</comment>
<evidence type="ECO:0000259" key="5">
    <source>
        <dbReference type="Pfam" id="PF11698"/>
    </source>
</evidence>
<dbReference type="Gene3D" id="1.25.40.150">
    <property type="entry name" value="V-type ATPase, subunit H, C-terminal domain"/>
    <property type="match status" value="1"/>
</dbReference>
<dbReference type="PANTHER" id="PTHR10698:SF0">
    <property type="entry name" value="V-TYPE PROTON ATPASE SUBUNIT H"/>
    <property type="match status" value="1"/>
</dbReference>
<dbReference type="AlphaFoldDB" id="A0A090M1M7"/>